<proteinExistence type="predicted"/>
<organism evidence="1 2">
    <name type="scientific">Planosporangium flavigriseum</name>
    <dbReference type="NCBI Taxonomy" id="373681"/>
    <lineage>
        <taxon>Bacteria</taxon>
        <taxon>Bacillati</taxon>
        <taxon>Actinomycetota</taxon>
        <taxon>Actinomycetes</taxon>
        <taxon>Micromonosporales</taxon>
        <taxon>Micromonosporaceae</taxon>
        <taxon>Planosporangium</taxon>
    </lineage>
</organism>
<sequence length="308" mass="32909">MIDLDGLARYEGRPLYLFVGIDTAGSRVHQAFPHWAKRIGLDADLQGLDLPEAAGPATWERLVTTMRDNPSVHGAVITSHKLRIYRHASHLMDVTEPLVALTHEVNSLDTRGPVRAFARDAQSLDVLLNGPVEHVADGRPIVCLGSGGAAIALLLATQTDLLSPRDHRPELTIVGLQEDSLADVRAVLDRAKLGDAPVRLRVAADPAECAALIAGLDPTSLIVNATGLGKSGPGSPLPDAGAFPPASAAWDFNYRGPLTFLEQARTAGVPYDDGWDYFLAGWACALAAMTDRNAAQVLAAFRELTPRR</sequence>
<gene>
    <name evidence="1" type="ORF">Pfl04_15220</name>
</gene>
<dbReference type="Gene3D" id="3.40.50.720">
    <property type="entry name" value="NAD(P)-binding Rossmann-like Domain"/>
    <property type="match status" value="1"/>
</dbReference>
<evidence type="ECO:0008006" key="3">
    <source>
        <dbReference type="Google" id="ProtNLM"/>
    </source>
</evidence>
<name>A0A8J3LGW7_9ACTN</name>
<dbReference type="SUPFAM" id="SSF51735">
    <property type="entry name" value="NAD(P)-binding Rossmann-fold domains"/>
    <property type="match status" value="1"/>
</dbReference>
<reference evidence="1" key="1">
    <citation type="submission" date="2021-01" db="EMBL/GenBank/DDBJ databases">
        <title>Whole genome shotgun sequence of Planosporangium flavigriseum NBRC 105377.</title>
        <authorList>
            <person name="Komaki H."/>
            <person name="Tamura T."/>
        </authorList>
    </citation>
    <scope>NUCLEOTIDE SEQUENCE</scope>
    <source>
        <strain evidence="1">NBRC 105377</strain>
    </source>
</reference>
<dbReference type="RefSeq" id="WP_168071726.1">
    <property type="nucleotide sequence ID" value="NZ_BAAAQJ010000003.1"/>
</dbReference>
<accession>A0A8J3LGW7</accession>
<dbReference type="InterPro" id="IPR036291">
    <property type="entry name" value="NAD(P)-bd_dom_sf"/>
</dbReference>
<evidence type="ECO:0000313" key="1">
    <source>
        <dbReference type="EMBL" id="GIG73118.1"/>
    </source>
</evidence>
<dbReference type="EMBL" id="BONU01000007">
    <property type="protein sequence ID" value="GIG73118.1"/>
    <property type="molecule type" value="Genomic_DNA"/>
</dbReference>
<dbReference type="Proteomes" id="UP000653674">
    <property type="component" value="Unassembled WGS sequence"/>
</dbReference>
<keyword evidence="2" id="KW-1185">Reference proteome</keyword>
<comment type="caution">
    <text evidence="1">The sequence shown here is derived from an EMBL/GenBank/DDBJ whole genome shotgun (WGS) entry which is preliminary data.</text>
</comment>
<dbReference type="AlphaFoldDB" id="A0A8J3LGW7"/>
<protein>
    <recommendedName>
        <fullName evidence="3">Shikimate dehydrogenase</fullName>
    </recommendedName>
</protein>
<evidence type="ECO:0000313" key="2">
    <source>
        <dbReference type="Proteomes" id="UP000653674"/>
    </source>
</evidence>